<dbReference type="Pfam" id="PF11207">
    <property type="entry name" value="DUF2989"/>
    <property type="match status" value="1"/>
</dbReference>
<reference evidence="1" key="1">
    <citation type="submission" date="2022-01" db="EMBL/GenBank/DDBJ databases">
        <title>Whole genome-based taxonomy of the Shewanellaceae.</title>
        <authorList>
            <person name="Martin-Rodriguez A.J."/>
        </authorList>
    </citation>
    <scope>NUCLEOTIDE SEQUENCE</scope>
    <source>
        <strain evidence="1">DSM 16422</strain>
    </source>
</reference>
<dbReference type="Proteomes" id="UP001139333">
    <property type="component" value="Unassembled WGS sequence"/>
</dbReference>
<sequence length="282" mass="32437">MKRNLVIITSFGLISVFLALIGCENDRNSDVICKNNPEICADLHQDSWCRFEKGDLIRHRYQLKQTADPSGKQLYQQLIYLETYSKCVELASGVQHILNPDRTKDRKRAYAVSTQTLSELQQHTKDNPDVYLAFYRWIRFNDKDSQNLVIEKYNAGEVESVEILSQLAASFVRQSPQKAIQVYKQLFDITPFEQFDPDWLLGLAKIYQHQQDLENVYIFTRANTLLAEHQVNEEQILALINNDTMLAQNLDLKAEALIDDIQTGNFANSSSAELLSDNKPDE</sequence>
<dbReference type="EMBL" id="JAKIKP010000006">
    <property type="protein sequence ID" value="MCL1143116.1"/>
    <property type="molecule type" value="Genomic_DNA"/>
</dbReference>
<dbReference type="RefSeq" id="WP_248995791.1">
    <property type="nucleotide sequence ID" value="NZ_JAKIKP010000006.1"/>
</dbReference>
<keyword evidence="2" id="KW-1185">Reference proteome</keyword>
<accession>A0A9X2CKH9</accession>
<protein>
    <submittedName>
        <fullName evidence="1">DUF2989 domain-containing protein</fullName>
    </submittedName>
</protein>
<gene>
    <name evidence="1" type="ORF">L2672_10450</name>
</gene>
<organism evidence="1 2">
    <name type="scientific">Shewanella gaetbuli</name>
    <dbReference type="NCBI Taxonomy" id="220752"/>
    <lineage>
        <taxon>Bacteria</taxon>
        <taxon>Pseudomonadati</taxon>
        <taxon>Pseudomonadota</taxon>
        <taxon>Gammaproteobacteria</taxon>
        <taxon>Alteromonadales</taxon>
        <taxon>Shewanellaceae</taxon>
        <taxon>Shewanella</taxon>
    </lineage>
</organism>
<comment type="caution">
    <text evidence="1">The sequence shown here is derived from an EMBL/GenBank/DDBJ whole genome shotgun (WGS) entry which is preliminary data.</text>
</comment>
<proteinExistence type="predicted"/>
<evidence type="ECO:0000313" key="2">
    <source>
        <dbReference type="Proteomes" id="UP001139333"/>
    </source>
</evidence>
<name>A0A9X2CKH9_9GAMM</name>
<evidence type="ECO:0000313" key="1">
    <source>
        <dbReference type="EMBL" id="MCL1143116.1"/>
    </source>
</evidence>
<dbReference type="PROSITE" id="PS51257">
    <property type="entry name" value="PROKAR_LIPOPROTEIN"/>
    <property type="match status" value="1"/>
</dbReference>
<dbReference type="AlphaFoldDB" id="A0A9X2CKH9"/>
<dbReference type="InterPro" id="IPR021372">
    <property type="entry name" value="DUF2989"/>
</dbReference>